<protein>
    <submittedName>
        <fullName evidence="2">Uncharacterized protein</fullName>
    </submittedName>
</protein>
<sequence length="148" mass="15740">MLGWWRLLGAALVPVVALPLVGLGLFFLTAAQEDSLSVNAAQAVSGVALLLAFSPTLSLPVMLVALPLTWLALARGLAGWGSALCLCCVLCLGPALWLQTSLRDIAAAWALFCAYGAVLALSFRATLLWLCPQAFRPEDAQKRDFDKI</sequence>
<keyword evidence="1" id="KW-1133">Transmembrane helix</keyword>
<feature type="transmembrane region" description="Helical" evidence="1">
    <location>
        <begin position="109"/>
        <end position="131"/>
    </location>
</feature>
<accession>A0A1Y5S4U1</accession>
<gene>
    <name evidence="2" type="ORF">AQS8620_01066</name>
</gene>
<keyword evidence="3" id="KW-1185">Reference proteome</keyword>
<feature type="transmembrane region" description="Helical" evidence="1">
    <location>
        <begin position="77"/>
        <end position="97"/>
    </location>
</feature>
<proteinExistence type="predicted"/>
<organism evidence="2 3">
    <name type="scientific">Aquimixticola soesokkakensis</name>
    <dbReference type="NCBI Taxonomy" id="1519096"/>
    <lineage>
        <taxon>Bacteria</taxon>
        <taxon>Pseudomonadati</taxon>
        <taxon>Pseudomonadota</taxon>
        <taxon>Alphaproteobacteria</taxon>
        <taxon>Rhodobacterales</taxon>
        <taxon>Paracoccaceae</taxon>
        <taxon>Aquimixticola</taxon>
    </lineage>
</organism>
<dbReference type="EMBL" id="FWFS01000003">
    <property type="protein sequence ID" value="SLN32170.1"/>
    <property type="molecule type" value="Genomic_DNA"/>
</dbReference>
<evidence type="ECO:0000313" key="2">
    <source>
        <dbReference type="EMBL" id="SLN32170.1"/>
    </source>
</evidence>
<feature type="transmembrane region" description="Helical" evidence="1">
    <location>
        <begin position="47"/>
        <end position="70"/>
    </location>
</feature>
<reference evidence="2 3" key="1">
    <citation type="submission" date="2017-03" db="EMBL/GenBank/DDBJ databases">
        <authorList>
            <person name="Afonso C.L."/>
            <person name="Miller P.J."/>
            <person name="Scott M.A."/>
            <person name="Spackman E."/>
            <person name="Goraichik I."/>
            <person name="Dimitrov K.M."/>
            <person name="Suarez D.L."/>
            <person name="Swayne D.E."/>
        </authorList>
    </citation>
    <scope>NUCLEOTIDE SEQUENCE [LARGE SCALE GENOMIC DNA]</scope>
    <source>
        <strain evidence="2 3">CECT 8620</strain>
    </source>
</reference>
<keyword evidence="1" id="KW-0472">Membrane</keyword>
<name>A0A1Y5S4U1_9RHOB</name>
<dbReference type="Proteomes" id="UP000193862">
    <property type="component" value="Unassembled WGS sequence"/>
</dbReference>
<evidence type="ECO:0000313" key="3">
    <source>
        <dbReference type="Proteomes" id="UP000193862"/>
    </source>
</evidence>
<keyword evidence="1" id="KW-0812">Transmembrane</keyword>
<evidence type="ECO:0000256" key="1">
    <source>
        <dbReference type="SAM" id="Phobius"/>
    </source>
</evidence>
<dbReference type="AlphaFoldDB" id="A0A1Y5S4U1"/>